<accession>A0ABT3BD75</accession>
<keyword evidence="3" id="KW-1185">Reference proteome</keyword>
<evidence type="ECO:0000313" key="2">
    <source>
        <dbReference type="EMBL" id="MCV3271512.1"/>
    </source>
</evidence>
<evidence type="ECO:0000313" key="3">
    <source>
        <dbReference type="Proteomes" id="UP001208690"/>
    </source>
</evidence>
<comment type="caution">
    <text evidence="2">The sequence shown here is derived from an EMBL/GenBank/DDBJ whole genome shotgun (WGS) entry which is preliminary data.</text>
</comment>
<dbReference type="RefSeq" id="WP_263843830.1">
    <property type="nucleotide sequence ID" value="NZ_JALIEB010000004.1"/>
</dbReference>
<proteinExistence type="predicted"/>
<dbReference type="Proteomes" id="UP001208690">
    <property type="component" value="Unassembled WGS sequence"/>
</dbReference>
<keyword evidence="1" id="KW-0472">Membrane</keyword>
<evidence type="ECO:0000256" key="1">
    <source>
        <dbReference type="SAM" id="Phobius"/>
    </source>
</evidence>
<name>A0ABT3BD75_9RHOB</name>
<keyword evidence="1" id="KW-0812">Transmembrane</keyword>
<dbReference type="EMBL" id="JALIEB010000004">
    <property type="protein sequence ID" value="MCV3271512.1"/>
    <property type="molecule type" value="Genomic_DNA"/>
</dbReference>
<gene>
    <name evidence="2" type="ORF">MUB52_08735</name>
</gene>
<organism evidence="2 3">
    <name type="scientific">Roseobacter sinensis</name>
    <dbReference type="NCBI Taxonomy" id="2931391"/>
    <lineage>
        <taxon>Bacteria</taxon>
        <taxon>Pseudomonadati</taxon>
        <taxon>Pseudomonadota</taxon>
        <taxon>Alphaproteobacteria</taxon>
        <taxon>Rhodobacterales</taxon>
        <taxon>Roseobacteraceae</taxon>
        <taxon>Roseobacter</taxon>
    </lineage>
</organism>
<sequence>MESSEVSTAAGIFFNKNFLDFLGIAIVAPVIASIIAIITARLGVTGRIRRLELAEKRIEVITSLLSKSDIDDDIRAQLRAQMNDITADIISEYGGTTDEGARRPELQRPQHAPTKWAELSLWKRYLFPPFTKSILSWVCGIFYYYSLLSVAVMALGFTLVVADGTAVEDDYIFALVLFPLAVLFLFIPRFGMRHAYNNAYAGQLERQRVSDHTLTGQRQTV</sequence>
<feature type="transmembrane region" description="Helical" evidence="1">
    <location>
        <begin position="171"/>
        <end position="187"/>
    </location>
</feature>
<feature type="transmembrane region" description="Helical" evidence="1">
    <location>
        <begin position="134"/>
        <end position="159"/>
    </location>
</feature>
<protein>
    <submittedName>
        <fullName evidence="2">Uncharacterized protein</fullName>
    </submittedName>
</protein>
<keyword evidence="1" id="KW-1133">Transmembrane helix</keyword>
<reference evidence="2 3" key="1">
    <citation type="submission" date="2022-04" db="EMBL/GenBank/DDBJ databases">
        <title>Roseobacter sp. WL0113 is a bacterium isolated from neritic sediment.</title>
        <authorList>
            <person name="Wang L."/>
            <person name="He W."/>
            <person name="Zhang D.-F."/>
        </authorList>
    </citation>
    <scope>NUCLEOTIDE SEQUENCE [LARGE SCALE GENOMIC DNA]</scope>
    <source>
        <strain evidence="2 3">WL0113</strain>
    </source>
</reference>
<feature type="transmembrane region" description="Helical" evidence="1">
    <location>
        <begin position="21"/>
        <end position="44"/>
    </location>
</feature>